<comment type="caution">
    <text evidence="2">The sequence shown here is derived from an EMBL/GenBank/DDBJ whole genome shotgun (WGS) entry which is preliminary data.</text>
</comment>
<evidence type="ECO:0000256" key="1">
    <source>
        <dbReference type="SAM" id="Phobius"/>
    </source>
</evidence>
<keyword evidence="1" id="KW-0812">Transmembrane</keyword>
<feature type="transmembrane region" description="Helical" evidence="1">
    <location>
        <begin position="122"/>
        <end position="140"/>
    </location>
</feature>
<evidence type="ECO:0000313" key="2">
    <source>
        <dbReference type="EMBL" id="MBM9468727.1"/>
    </source>
</evidence>
<dbReference type="AlphaFoldDB" id="A0A938YI27"/>
<keyword evidence="1" id="KW-0472">Membrane</keyword>
<feature type="transmembrane region" description="Helical" evidence="1">
    <location>
        <begin position="92"/>
        <end position="116"/>
    </location>
</feature>
<evidence type="ECO:0000313" key="3">
    <source>
        <dbReference type="Proteomes" id="UP000663792"/>
    </source>
</evidence>
<keyword evidence="1" id="KW-1133">Transmembrane helix</keyword>
<dbReference type="EMBL" id="JAERWK010000020">
    <property type="protein sequence ID" value="MBM9468727.1"/>
    <property type="molecule type" value="Genomic_DNA"/>
</dbReference>
<sequence length="150" mass="15748">MRHPTIARPSARFADVRAAASIILLVLAGGGWYGGVALLTDPSGAALGLRRDMLPDWFLADYRWAGLVLLLAFGVGALVAAGLVLGRRRTGWPAVIALGAVLLLWMAMQLAMIGLILPPMQLTFVVVGVALLLLGLRGTGRAVAPTSRQV</sequence>
<protein>
    <submittedName>
        <fullName evidence="2">Uncharacterized protein</fullName>
    </submittedName>
</protein>
<proteinExistence type="predicted"/>
<dbReference type="RefSeq" id="WP_205261669.1">
    <property type="nucleotide sequence ID" value="NZ_JAERWK010000020.1"/>
</dbReference>
<name>A0A938YI27_9ACTN</name>
<organism evidence="2 3">
    <name type="scientific">Nakamurella leprariae</name>
    <dbReference type="NCBI Taxonomy" id="2803911"/>
    <lineage>
        <taxon>Bacteria</taxon>
        <taxon>Bacillati</taxon>
        <taxon>Actinomycetota</taxon>
        <taxon>Actinomycetes</taxon>
        <taxon>Nakamurellales</taxon>
        <taxon>Nakamurellaceae</taxon>
        <taxon>Nakamurella</taxon>
    </lineage>
</organism>
<feature type="transmembrane region" description="Helical" evidence="1">
    <location>
        <begin position="62"/>
        <end position="85"/>
    </location>
</feature>
<reference evidence="2" key="1">
    <citation type="submission" date="2021-01" db="EMBL/GenBank/DDBJ databases">
        <title>YIM 132084 draft genome.</title>
        <authorList>
            <person name="An D."/>
        </authorList>
    </citation>
    <scope>NUCLEOTIDE SEQUENCE</scope>
    <source>
        <strain evidence="2">YIM 132084</strain>
    </source>
</reference>
<dbReference type="Proteomes" id="UP000663792">
    <property type="component" value="Unassembled WGS sequence"/>
</dbReference>
<accession>A0A938YI27</accession>
<gene>
    <name evidence="2" type="ORF">JL106_15700</name>
</gene>
<keyword evidence="3" id="KW-1185">Reference proteome</keyword>